<sequence length="111" mass="13120">MNTDILEEHQNAAMKFFKKLLKGQQARPLKIVIDKLRSYWAARREIMPSVAYSTQQYENNRCELSHQPSRQQERQMRRFTSQGQAQRFLACHGIVNNLFRLGRHKMQADNG</sequence>
<reference evidence="2 3" key="2">
    <citation type="journal article" date="2017" name="Antonie Van Leeuwenhoek">
        <title>Rhizobium rhizosphaerae sp. nov., a novel species isolated from rice rhizosphere.</title>
        <authorList>
            <person name="Zhao J.J."/>
            <person name="Zhang J."/>
            <person name="Zhang R.J."/>
            <person name="Zhang C.W."/>
            <person name="Yin H.Q."/>
            <person name="Zhang X.X."/>
        </authorList>
    </citation>
    <scope>NUCLEOTIDE SEQUENCE [LARGE SCALE GENOMIC DNA]</scope>
    <source>
        <strain evidence="2 3">ACAM 611</strain>
    </source>
</reference>
<evidence type="ECO:0000313" key="3">
    <source>
        <dbReference type="Proteomes" id="UP000053586"/>
    </source>
</evidence>
<dbReference type="PANTHER" id="PTHR35528:SF3">
    <property type="entry name" value="BLL1675 PROTEIN"/>
    <property type="match status" value="1"/>
</dbReference>
<evidence type="ECO:0000259" key="1">
    <source>
        <dbReference type="Pfam" id="PF13610"/>
    </source>
</evidence>
<proteinExistence type="predicted"/>
<dbReference type="EMBL" id="BAET01000016">
    <property type="protein sequence ID" value="GAB55832.1"/>
    <property type="molecule type" value="Genomic_DNA"/>
</dbReference>
<dbReference type="eggNOG" id="COG3316">
    <property type="taxonomic scope" value="Bacteria"/>
</dbReference>
<dbReference type="AlphaFoldDB" id="H5TC05"/>
<dbReference type="STRING" id="56804.BAE46_13660"/>
<evidence type="ECO:0000313" key="2">
    <source>
        <dbReference type="EMBL" id="GAB55832.1"/>
    </source>
</evidence>
<reference evidence="2 3" key="1">
    <citation type="journal article" date="2012" name="J. Bacteriol.">
        <title>Genome sequence of proteorhodopsin-containing sea ice bacterium Glaciecola punicea ACAM 611T.</title>
        <authorList>
            <person name="Qin Q.-L."/>
            <person name="Xie B.-B."/>
            <person name="Shu Y.-L."/>
            <person name="Rong J.-C."/>
            <person name="Zhao D.-L."/>
            <person name="Zhang X.-Y."/>
            <person name="Chen X.-L."/>
            <person name="Zhou B.-C."/>
            <person name="Zhanga Y.-Z."/>
        </authorList>
    </citation>
    <scope>NUCLEOTIDE SEQUENCE [LARGE SCALE GENOMIC DNA]</scope>
    <source>
        <strain evidence="2 3">ACAM 611</strain>
    </source>
</reference>
<dbReference type="PANTHER" id="PTHR35528">
    <property type="entry name" value="BLL1675 PROTEIN"/>
    <property type="match status" value="1"/>
</dbReference>
<dbReference type="InterPro" id="IPR052183">
    <property type="entry name" value="IS_Transposase"/>
</dbReference>
<keyword evidence="3" id="KW-1185">Reference proteome</keyword>
<comment type="caution">
    <text evidence="2">The sequence shown here is derived from an EMBL/GenBank/DDBJ whole genome shotgun (WGS) entry which is preliminary data.</text>
</comment>
<accession>H5TC05</accession>
<name>H5TC05_9ALTE</name>
<dbReference type="Pfam" id="PF13610">
    <property type="entry name" value="DDE_Tnp_IS240"/>
    <property type="match status" value="1"/>
</dbReference>
<organism evidence="2 3">
    <name type="scientific">Glaciecola punicea ACAM 611</name>
    <dbReference type="NCBI Taxonomy" id="1121923"/>
    <lineage>
        <taxon>Bacteria</taxon>
        <taxon>Pseudomonadati</taxon>
        <taxon>Pseudomonadota</taxon>
        <taxon>Gammaproteobacteria</taxon>
        <taxon>Alteromonadales</taxon>
        <taxon>Alteromonadaceae</taxon>
        <taxon>Glaciecola</taxon>
    </lineage>
</organism>
<dbReference type="Proteomes" id="UP000053586">
    <property type="component" value="Unassembled WGS sequence"/>
</dbReference>
<protein>
    <recommendedName>
        <fullName evidence="1">DDE domain-containing protein</fullName>
    </recommendedName>
</protein>
<gene>
    <name evidence="2" type="ORF">GPUN_1716</name>
</gene>
<dbReference type="InterPro" id="IPR032874">
    <property type="entry name" value="DDE_dom"/>
</dbReference>
<feature type="domain" description="DDE" evidence="1">
    <location>
        <begin position="10"/>
        <end position="100"/>
    </location>
</feature>